<dbReference type="GO" id="GO:0005524">
    <property type="term" value="F:ATP binding"/>
    <property type="evidence" value="ECO:0007669"/>
    <property type="project" value="UniProtKB-KW"/>
</dbReference>
<dbReference type="Gene3D" id="1.10.3290.10">
    <property type="entry name" value="Fido-like domain"/>
    <property type="match status" value="1"/>
</dbReference>
<sequence length="180" mass="20663">MVDVVYPDSVEPSFYPNTTTFVNRLGITDRNALREKEAAFTAIRSIEPLQQVDLIQQTFDFAHLKAIHYYMFQDLYDWAGMPRSYNMKKEDNVFTPASELPKHEIEAFSQSIKFSHQNKRPSISKAANSLARCSGIINIFHPFPEGNGRTQRIFIILTGTNFPIFPRLGECSFLGDHRDI</sequence>
<proteinExistence type="predicted"/>
<accession>A0A3B0YHG0</accession>
<dbReference type="InterPro" id="IPR036597">
    <property type="entry name" value="Fido-like_dom_sf"/>
</dbReference>
<dbReference type="AlphaFoldDB" id="A0A3B0YHG0"/>
<evidence type="ECO:0000256" key="3">
    <source>
        <dbReference type="ARBA" id="ARBA00022741"/>
    </source>
</evidence>
<dbReference type="SUPFAM" id="SSF140931">
    <property type="entry name" value="Fic-like"/>
    <property type="match status" value="1"/>
</dbReference>
<evidence type="ECO:0000256" key="4">
    <source>
        <dbReference type="ARBA" id="ARBA00022840"/>
    </source>
</evidence>
<dbReference type="GO" id="GO:0016779">
    <property type="term" value="F:nucleotidyltransferase activity"/>
    <property type="evidence" value="ECO:0007669"/>
    <property type="project" value="UniProtKB-KW"/>
</dbReference>
<keyword evidence="2" id="KW-0548">Nucleotidyltransferase</keyword>
<protein>
    <recommendedName>
        <fullName evidence="5">Fido domain-containing protein</fullName>
    </recommendedName>
</protein>
<reference evidence="6" key="1">
    <citation type="submission" date="2018-06" db="EMBL/GenBank/DDBJ databases">
        <authorList>
            <person name="Zhirakovskaya E."/>
        </authorList>
    </citation>
    <scope>NUCLEOTIDE SEQUENCE</scope>
</reference>
<dbReference type="PANTHER" id="PTHR39560">
    <property type="entry name" value="PROTEIN ADENYLYLTRANSFERASE FIC-RELATED"/>
    <property type="match status" value="1"/>
</dbReference>
<dbReference type="GO" id="GO:0051302">
    <property type="term" value="P:regulation of cell division"/>
    <property type="evidence" value="ECO:0007669"/>
    <property type="project" value="TreeGrafter"/>
</dbReference>
<name>A0A3B0YHG0_9ZZZZ</name>
<feature type="domain" description="Fido" evidence="5">
    <location>
        <begin position="59"/>
        <end position="180"/>
    </location>
</feature>
<dbReference type="InterPro" id="IPR003812">
    <property type="entry name" value="Fido"/>
</dbReference>
<evidence type="ECO:0000256" key="2">
    <source>
        <dbReference type="ARBA" id="ARBA00022695"/>
    </source>
</evidence>
<evidence type="ECO:0000259" key="5">
    <source>
        <dbReference type="PROSITE" id="PS51459"/>
    </source>
</evidence>
<organism evidence="6">
    <name type="scientific">hydrothermal vent metagenome</name>
    <dbReference type="NCBI Taxonomy" id="652676"/>
    <lineage>
        <taxon>unclassified sequences</taxon>
        <taxon>metagenomes</taxon>
        <taxon>ecological metagenomes</taxon>
    </lineage>
</organism>
<evidence type="ECO:0000313" key="6">
    <source>
        <dbReference type="EMBL" id="VAW75553.1"/>
    </source>
</evidence>
<evidence type="ECO:0000256" key="1">
    <source>
        <dbReference type="ARBA" id="ARBA00022679"/>
    </source>
</evidence>
<dbReference type="Pfam" id="PF02661">
    <property type="entry name" value="Fic"/>
    <property type="match status" value="1"/>
</dbReference>
<keyword evidence="1" id="KW-0808">Transferase</keyword>
<dbReference type="EMBL" id="UOFK01000082">
    <property type="protein sequence ID" value="VAW75553.1"/>
    <property type="molecule type" value="Genomic_DNA"/>
</dbReference>
<keyword evidence="3" id="KW-0547">Nucleotide-binding</keyword>
<keyword evidence="4" id="KW-0067">ATP-binding</keyword>
<dbReference type="PANTHER" id="PTHR39560:SF1">
    <property type="entry name" value="PROTEIN ADENYLYLTRANSFERASE FIC-RELATED"/>
    <property type="match status" value="1"/>
</dbReference>
<gene>
    <name evidence="6" type="ORF">MNBD_GAMMA13-980</name>
</gene>
<dbReference type="PROSITE" id="PS51459">
    <property type="entry name" value="FIDO"/>
    <property type="match status" value="1"/>
</dbReference>